<dbReference type="InterPro" id="IPR011051">
    <property type="entry name" value="RmlC_Cupin_sf"/>
</dbReference>
<evidence type="ECO:0000313" key="4">
    <source>
        <dbReference type="Proteomes" id="UP001205843"/>
    </source>
</evidence>
<dbReference type="Pfam" id="PF07883">
    <property type="entry name" value="Cupin_2"/>
    <property type="match status" value="1"/>
</dbReference>
<protein>
    <submittedName>
        <fullName evidence="3">Transcriptional regulator with XRE-family HTH domain</fullName>
    </submittedName>
</protein>
<keyword evidence="1" id="KW-0238">DNA-binding</keyword>
<dbReference type="Pfam" id="PF01381">
    <property type="entry name" value="HTH_3"/>
    <property type="match status" value="1"/>
</dbReference>
<dbReference type="InterPro" id="IPR001387">
    <property type="entry name" value="Cro/C1-type_HTH"/>
</dbReference>
<dbReference type="GO" id="GO:0003677">
    <property type="term" value="F:DNA binding"/>
    <property type="evidence" value="ECO:0007669"/>
    <property type="project" value="UniProtKB-KW"/>
</dbReference>
<dbReference type="RefSeq" id="WP_253474746.1">
    <property type="nucleotide sequence ID" value="NZ_JALJXV010000002.1"/>
</dbReference>
<dbReference type="EMBL" id="JALJXV010000002">
    <property type="protein sequence ID" value="MCP1673764.1"/>
    <property type="molecule type" value="Genomic_DNA"/>
</dbReference>
<dbReference type="PANTHER" id="PTHR46797:SF2">
    <property type="entry name" value="TRANSCRIPTIONAL REGULATOR"/>
    <property type="match status" value="1"/>
</dbReference>
<evidence type="ECO:0000259" key="2">
    <source>
        <dbReference type="PROSITE" id="PS50943"/>
    </source>
</evidence>
<dbReference type="Gene3D" id="1.10.260.40">
    <property type="entry name" value="lambda repressor-like DNA-binding domains"/>
    <property type="match status" value="1"/>
</dbReference>
<sequence>MDDSPSPREEPRIGTRLKHTRLTRGLTLKDLADTVGCSVSALSKIENRRANPSITMLHKICGALGTNMATLFADGVDDASVVTRGKDRPVITTDQLRRGHGIQLQRLVPYAPGYLLQGNVHMIEPGGYSNEGLQHEGEELGYVVEGTLELNVDGKTYIAEAGDSFFFRSDSPHSYRNPGDTVTRVIWVNTPPTF</sequence>
<dbReference type="InterPro" id="IPR013096">
    <property type="entry name" value="Cupin_2"/>
</dbReference>
<dbReference type="PANTHER" id="PTHR46797">
    <property type="entry name" value="HTH-TYPE TRANSCRIPTIONAL REGULATOR"/>
    <property type="match status" value="1"/>
</dbReference>
<dbReference type="GO" id="GO:0005829">
    <property type="term" value="C:cytosol"/>
    <property type="evidence" value="ECO:0007669"/>
    <property type="project" value="TreeGrafter"/>
</dbReference>
<accession>A0AAE3G1E4</accession>
<evidence type="ECO:0000313" key="3">
    <source>
        <dbReference type="EMBL" id="MCP1673764.1"/>
    </source>
</evidence>
<comment type="caution">
    <text evidence="3">The sequence shown here is derived from an EMBL/GenBank/DDBJ whole genome shotgun (WGS) entry which is preliminary data.</text>
</comment>
<dbReference type="PROSITE" id="PS50943">
    <property type="entry name" value="HTH_CROC1"/>
    <property type="match status" value="1"/>
</dbReference>
<reference evidence="3" key="1">
    <citation type="submission" date="2022-03" db="EMBL/GenBank/DDBJ databases">
        <title>Genomic Encyclopedia of Type Strains, Phase III (KMG-III): the genomes of soil and plant-associated and newly described type strains.</title>
        <authorList>
            <person name="Whitman W."/>
        </authorList>
    </citation>
    <scope>NUCLEOTIDE SEQUENCE</scope>
    <source>
        <strain evidence="3">ANL 6-2</strain>
    </source>
</reference>
<feature type="domain" description="HTH cro/C1-type" evidence="2">
    <location>
        <begin position="17"/>
        <end position="71"/>
    </location>
</feature>
<dbReference type="AlphaFoldDB" id="A0AAE3G1E4"/>
<dbReference type="InterPro" id="IPR014710">
    <property type="entry name" value="RmlC-like_jellyroll"/>
</dbReference>
<dbReference type="SUPFAM" id="SSF51182">
    <property type="entry name" value="RmlC-like cupins"/>
    <property type="match status" value="1"/>
</dbReference>
<dbReference type="SUPFAM" id="SSF47413">
    <property type="entry name" value="lambda repressor-like DNA-binding domains"/>
    <property type="match status" value="1"/>
</dbReference>
<dbReference type="GO" id="GO:0003700">
    <property type="term" value="F:DNA-binding transcription factor activity"/>
    <property type="evidence" value="ECO:0007669"/>
    <property type="project" value="TreeGrafter"/>
</dbReference>
<dbReference type="InterPro" id="IPR050807">
    <property type="entry name" value="TransReg_Diox_bact_type"/>
</dbReference>
<keyword evidence="4" id="KW-1185">Reference proteome</keyword>
<organism evidence="3 4">
    <name type="scientific">Natronocella acetinitrilica</name>
    <dbReference type="NCBI Taxonomy" id="414046"/>
    <lineage>
        <taxon>Bacteria</taxon>
        <taxon>Pseudomonadati</taxon>
        <taxon>Pseudomonadota</taxon>
        <taxon>Gammaproteobacteria</taxon>
        <taxon>Chromatiales</taxon>
        <taxon>Ectothiorhodospiraceae</taxon>
        <taxon>Natronocella</taxon>
    </lineage>
</organism>
<proteinExistence type="predicted"/>
<gene>
    <name evidence="3" type="ORF">J2T57_000863</name>
</gene>
<dbReference type="SMART" id="SM00530">
    <property type="entry name" value="HTH_XRE"/>
    <property type="match status" value="1"/>
</dbReference>
<dbReference type="InterPro" id="IPR010982">
    <property type="entry name" value="Lambda_DNA-bd_dom_sf"/>
</dbReference>
<dbReference type="Proteomes" id="UP001205843">
    <property type="component" value="Unassembled WGS sequence"/>
</dbReference>
<dbReference type="CDD" id="cd00093">
    <property type="entry name" value="HTH_XRE"/>
    <property type="match status" value="1"/>
</dbReference>
<dbReference type="Gene3D" id="2.60.120.10">
    <property type="entry name" value="Jelly Rolls"/>
    <property type="match status" value="1"/>
</dbReference>
<dbReference type="CDD" id="cd02209">
    <property type="entry name" value="cupin_XRE_C"/>
    <property type="match status" value="1"/>
</dbReference>
<name>A0AAE3G1E4_9GAMM</name>
<evidence type="ECO:0000256" key="1">
    <source>
        <dbReference type="ARBA" id="ARBA00023125"/>
    </source>
</evidence>